<protein>
    <recommendedName>
        <fullName evidence="4">Transposase</fullName>
    </recommendedName>
</protein>
<evidence type="ECO:0000313" key="3">
    <source>
        <dbReference type="Proteomes" id="UP000653644"/>
    </source>
</evidence>
<dbReference type="EMBL" id="BMVN01000115">
    <property type="protein sequence ID" value="GHA76718.1"/>
    <property type="molecule type" value="Genomic_DNA"/>
</dbReference>
<reference evidence="3" key="1">
    <citation type="journal article" date="2019" name="Int. J. Syst. Evol. Microbiol.">
        <title>The Global Catalogue of Microorganisms (GCM) 10K type strain sequencing project: providing services to taxonomists for standard genome sequencing and annotation.</title>
        <authorList>
            <consortium name="The Broad Institute Genomics Platform"/>
            <consortium name="The Broad Institute Genome Sequencing Center for Infectious Disease"/>
            <person name="Wu L."/>
            <person name="Ma J."/>
        </authorList>
    </citation>
    <scope>NUCLEOTIDE SEQUENCE [LARGE SCALE GENOMIC DNA]</scope>
    <source>
        <strain evidence="3">JCM 4733</strain>
    </source>
</reference>
<evidence type="ECO:0008006" key="4">
    <source>
        <dbReference type="Google" id="ProtNLM"/>
    </source>
</evidence>
<proteinExistence type="predicted"/>
<name>A0ABQ3DBQ0_9ACTN</name>
<gene>
    <name evidence="2" type="ORF">GCM10010345_93300</name>
</gene>
<evidence type="ECO:0000313" key="2">
    <source>
        <dbReference type="EMBL" id="GHA76718.1"/>
    </source>
</evidence>
<dbReference type="Proteomes" id="UP000653644">
    <property type="component" value="Unassembled WGS sequence"/>
</dbReference>
<organism evidence="2 3">
    <name type="scientific">Streptomyces canarius</name>
    <dbReference type="NCBI Taxonomy" id="285453"/>
    <lineage>
        <taxon>Bacteria</taxon>
        <taxon>Bacillati</taxon>
        <taxon>Actinomycetota</taxon>
        <taxon>Actinomycetes</taxon>
        <taxon>Kitasatosporales</taxon>
        <taxon>Streptomycetaceae</taxon>
        <taxon>Streptomyces</taxon>
    </lineage>
</organism>
<feature type="region of interest" description="Disordered" evidence="1">
    <location>
        <begin position="1"/>
        <end position="33"/>
    </location>
</feature>
<accession>A0ABQ3DBQ0</accession>
<evidence type="ECO:0000256" key="1">
    <source>
        <dbReference type="SAM" id="MobiDB-lite"/>
    </source>
</evidence>
<keyword evidence="3" id="KW-1185">Reference proteome</keyword>
<comment type="caution">
    <text evidence="2">The sequence shown here is derived from an EMBL/GenBank/DDBJ whole genome shotgun (WGS) entry which is preliminary data.</text>
</comment>
<sequence length="81" mass="8901">MIRSRPVGRRGEAPHSAASKDGPGDPARPDPLLAATTDMVSNRENGRQDCDLLPKGVEIALIRSFRCFRVRQTAVRLYDPA</sequence>